<reference evidence="1 2" key="1">
    <citation type="submission" date="2012-04" db="EMBL/GenBank/DDBJ databases">
        <authorList>
            <person name="Harkins D.M."/>
            <person name="Madupu R."/>
            <person name="Durkin A.S."/>
            <person name="Torralba M."/>
            <person name="Methe B."/>
            <person name="Sutton G.G."/>
            <person name="Nelson K.E."/>
        </authorList>
    </citation>
    <scope>NUCLEOTIDE SEQUENCE [LARGE SCALE GENOMIC DNA]</scope>
    <source>
        <strain evidence="1 2">HK411</strain>
    </source>
</reference>
<dbReference type="Gene3D" id="1.10.10.1800">
    <property type="entry name" value="tRNA uridine 5-carboxymethylaminomethyl modification enzyme MnmG/GidA"/>
    <property type="match status" value="1"/>
</dbReference>
<proteinExistence type="predicted"/>
<accession>I2NL80</accession>
<dbReference type="EMBL" id="AJMU01000037">
    <property type="protein sequence ID" value="EIG26591.1"/>
    <property type="molecule type" value="Genomic_DNA"/>
</dbReference>
<evidence type="ECO:0000313" key="2">
    <source>
        <dbReference type="Proteomes" id="UP000003345"/>
    </source>
</evidence>
<dbReference type="Proteomes" id="UP000003345">
    <property type="component" value="Unassembled WGS sequence"/>
</dbReference>
<name>I2NL80_9PAST</name>
<dbReference type="AlphaFoldDB" id="I2NL80"/>
<protein>
    <submittedName>
        <fullName evidence="1">Uncharacterized protein</fullName>
    </submittedName>
</protein>
<organism evidence="1 2">
    <name type="scientific">Haemophilus paraphrohaemolyticus HK411</name>
    <dbReference type="NCBI Taxonomy" id="1095743"/>
    <lineage>
        <taxon>Bacteria</taxon>
        <taxon>Pseudomonadati</taxon>
        <taxon>Pseudomonadota</taxon>
        <taxon>Gammaproteobacteria</taxon>
        <taxon>Pasteurellales</taxon>
        <taxon>Pasteurellaceae</taxon>
        <taxon>Haemophilus</taxon>
    </lineage>
</organism>
<feature type="non-terminal residue" evidence="1">
    <location>
        <position position="33"/>
    </location>
</feature>
<comment type="caution">
    <text evidence="1">The sequence shown here is derived from an EMBL/GenBank/DDBJ whole genome shotgun (WGS) entry which is preliminary data.</text>
</comment>
<sequence>MSYEILTQIAPFAPAFEDKEATKQVEISIKYQG</sequence>
<gene>
    <name evidence="1" type="ORF">HMPREF1054_2079</name>
</gene>
<evidence type="ECO:0000313" key="1">
    <source>
        <dbReference type="EMBL" id="EIG26591.1"/>
    </source>
</evidence>